<dbReference type="PANTHER" id="PTHR11601">
    <property type="entry name" value="CYSTEINE DESULFURYLASE FAMILY MEMBER"/>
    <property type="match status" value="1"/>
</dbReference>
<evidence type="ECO:0000313" key="10">
    <source>
        <dbReference type="EMBL" id="GAA2099710.1"/>
    </source>
</evidence>
<evidence type="ECO:0000256" key="1">
    <source>
        <dbReference type="ARBA" id="ARBA00001933"/>
    </source>
</evidence>
<dbReference type="InterPro" id="IPR015424">
    <property type="entry name" value="PyrdxlP-dep_Trfase"/>
</dbReference>
<dbReference type="Gene3D" id="3.40.640.10">
    <property type="entry name" value="Type I PLP-dependent aspartate aminotransferase-like (Major domain)"/>
    <property type="match status" value="1"/>
</dbReference>
<evidence type="ECO:0000256" key="2">
    <source>
        <dbReference type="ARBA" id="ARBA00006490"/>
    </source>
</evidence>
<evidence type="ECO:0000256" key="7">
    <source>
        <dbReference type="ARBA" id="ARBA00023014"/>
    </source>
</evidence>
<comment type="similarity">
    <text evidence="2">Belongs to the class-V pyridoxal-phosphate-dependent aminotransferase family. NifS/IscS subfamily.</text>
</comment>
<dbReference type="SUPFAM" id="SSF53383">
    <property type="entry name" value="PLP-dependent transferases"/>
    <property type="match status" value="1"/>
</dbReference>
<keyword evidence="5" id="KW-0663">Pyridoxal phosphate</keyword>
<keyword evidence="6" id="KW-0408">Iron</keyword>
<evidence type="ECO:0000256" key="3">
    <source>
        <dbReference type="ARBA" id="ARBA00022679"/>
    </source>
</evidence>
<dbReference type="PIRSF" id="PIRSF005572">
    <property type="entry name" value="NifS"/>
    <property type="match status" value="1"/>
</dbReference>
<evidence type="ECO:0000313" key="11">
    <source>
        <dbReference type="Proteomes" id="UP001500984"/>
    </source>
</evidence>
<evidence type="ECO:0000259" key="9">
    <source>
        <dbReference type="Pfam" id="PF00266"/>
    </source>
</evidence>
<comment type="catalytic activity">
    <reaction evidence="8">
        <text>(sulfur carrier)-H + L-cysteine = (sulfur carrier)-SH + L-alanine</text>
        <dbReference type="Rhea" id="RHEA:43892"/>
        <dbReference type="Rhea" id="RHEA-COMP:14737"/>
        <dbReference type="Rhea" id="RHEA-COMP:14739"/>
        <dbReference type="ChEBI" id="CHEBI:29917"/>
        <dbReference type="ChEBI" id="CHEBI:35235"/>
        <dbReference type="ChEBI" id="CHEBI:57972"/>
        <dbReference type="ChEBI" id="CHEBI:64428"/>
        <dbReference type="EC" id="2.8.1.7"/>
    </reaction>
</comment>
<dbReference type="Proteomes" id="UP001500984">
    <property type="component" value="Unassembled WGS sequence"/>
</dbReference>
<feature type="domain" description="Aminotransferase class V" evidence="9">
    <location>
        <begin position="3"/>
        <end position="144"/>
    </location>
</feature>
<keyword evidence="11" id="KW-1185">Reference proteome</keyword>
<dbReference type="InterPro" id="IPR015421">
    <property type="entry name" value="PyrdxlP-dep_Trfase_major"/>
</dbReference>
<sequence length="411" mass="41905">MLYLDHAASAPLSQAALDAMHPWLTGGLGNPASVHGAGKQMAAALEAARELVAELLSTPADARVTAEEVVFTSGGSESNAMAVLGLARAARDRDPARTRLLVSAVEHSSVLDPAAQLAEREGFELVTLPVDGTGAVRPDVLAEELGLGDQMDAEGDRNAPPHRDDLRGQCALVAVQAVNNEVGTLQPIAEVAALAHAAGAPVMVDAVAAVGAVELAEIARHADALTLSAHKLSGPQGAGLLRLAPGTPFVPLMPGAQESGRRAGTPGVASALGVAAALQDTLERAAHSEQHRLRARLEATVLHAADGRARATGPTDPARRSPFIASFTFPGLGGETLLLELEERGVLCSSGSACHAGSTEPSHVLQAMGLNADEARSAVRMSIGPEFAEEDLAAVAEAVTGAVRAVTDLGV</sequence>
<dbReference type="EMBL" id="BAAAPZ010000008">
    <property type="protein sequence ID" value="GAA2099710.1"/>
    <property type="molecule type" value="Genomic_DNA"/>
</dbReference>
<dbReference type="Pfam" id="PF00266">
    <property type="entry name" value="Aminotran_5"/>
    <property type="match status" value="2"/>
</dbReference>
<keyword evidence="3" id="KW-0808">Transferase</keyword>
<evidence type="ECO:0000256" key="4">
    <source>
        <dbReference type="ARBA" id="ARBA00022723"/>
    </source>
</evidence>
<protein>
    <submittedName>
        <fullName evidence="10">Cysteine desulfurase family protein</fullName>
    </submittedName>
</protein>
<comment type="cofactor">
    <cofactor evidence="1">
        <name>pyridoxal 5'-phosphate</name>
        <dbReference type="ChEBI" id="CHEBI:597326"/>
    </cofactor>
</comment>
<gene>
    <name evidence="10" type="ORF">GCM10009823_21690</name>
</gene>
<dbReference type="InterPro" id="IPR016454">
    <property type="entry name" value="Cysteine_dSase"/>
</dbReference>
<feature type="domain" description="Aminotransferase class V" evidence="9">
    <location>
        <begin position="151"/>
        <end position="394"/>
    </location>
</feature>
<name>A0ABN2WV34_9MICO</name>
<evidence type="ECO:0000256" key="8">
    <source>
        <dbReference type="ARBA" id="ARBA00050776"/>
    </source>
</evidence>
<dbReference type="InterPro" id="IPR015422">
    <property type="entry name" value="PyrdxlP-dep_Trfase_small"/>
</dbReference>
<keyword evidence="7" id="KW-0411">Iron-sulfur</keyword>
<comment type="caution">
    <text evidence="10">The sequence shown here is derived from an EMBL/GenBank/DDBJ whole genome shotgun (WGS) entry which is preliminary data.</text>
</comment>
<dbReference type="InterPro" id="IPR000192">
    <property type="entry name" value="Aminotrans_V_dom"/>
</dbReference>
<dbReference type="RefSeq" id="WP_291798430.1">
    <property type="nucleotide sequence ID" value="NZ_BAAAPZ010000008.1"/>
</dbReference>
<keyword evidence="4" id="KW-0479">Metal-binding</keyword>
<accession>A0ABN2WV34</accession>
<reference evidence="10 11" key="1">
    <citation type="journal article" date="2019" name="Int. J. Syst. Evol. Microbiol.">
        <title>The Global Catalogue of Microorganisms (GCM) 10K type strain sequencing project: providing services to taxonomists for standard genome sequencing and annotation.</title>
        <authorList>
            <consortium name="The Broad Institute Genomics Platform"/>
            <consortium name="The Broad Institute Genome Sequencing Center for Infectious Disease"/>
            <person name="Wu L."/>
            <person name="Ma J."/>
        </authorList>
    </citation>
    <scope>NUCLEOTIDE SEQUENCE [LARGE SCALE GENOMIC DNA]</scope>
    <source>
        <strain evidence="10 11">JCM 15900</strain>
    </source>
</reference>
<organism evidence="10 11">
    <name type="scientific">Brevibacterium salitolerans</name>
    <dbReference type="NCBI Taxonomy" id="1403566"/>
    <lineage>
        <taxon>Bacteria</taxon>
        <taxon>Bacillati</taxon>
        <taxon>Actinomycetota</taxon>
        <taxon>Actinomycetes</taxon>
        <taxon>Micrococcales</taxon>
        <taxon>Brevibacteriaceae</taxon>
        <taxon>Brevibacterium</taxon>
    </lineage>
</organism>
<evidence type="ECO:0000256" key="6">
    <source>
        <dbReference type="ARBA" id="ARBA00023004"/>
    </source>
</evidence>
<evidence type="ECO:0000256" key="5">
    <source>
        <dbReference type="ARBA" id="ARBA00022898"/>
    </source>
</evidence>
<dbReference type="Gene3D" id="1.10.260.50">
    <property type="match status" value="1"/>
</dbReference>
<dbReference type="PANTHER" id="PTHR11601:SF34">
    <property type="entry name" value="CYSTEINE DESULFURASE"/>
    <property type="match status" value="1"/>
</dbReference>
<proteinExistence type="inferred from homology"/>
<dbReference type="Gene3D" id="3.90.1150.10">
    <property type="entry name" value="Aspartate Aminotransferase, domain 1"/>
    <property type="match status" value="1"/>
</dbReference>